<protein>
    <submittedName>
        <fullName evidence="1">Uncharacterized protein</fullName>
    </submittedName>
</protein>
<reference evidence="1" key="2">
    <citation type="submission" date="2023-04" db="EMBL/GenBank/DDBJ databases">
        <authorList>
            <person name="Bu L."/>
            <person name="Lu L."/>
            <person name="Laidemitt M.R."/>
            <person name="Zhang S.M."/>
            <person name="Mutuku M."/>
            <person name="Mkoji G."/>
            <person name="Steinauer M."/>
            <person name="Loker E.S."/>
        </authorList>
    </citation>
    <scope>NUCLEOTIDE SEQUENCE</scope>
    <source>
        <strain evidence="1">KasaAsao</strain>
        <tissue evidence="1">Whole Snail</tissue>
    </source>
</reference>
<gene>
    <name evidence="1" type="ORF">Bpfe_004512</name>
</gene>
<evidence type="ECO:0000313" key="1">
    <source>
        <dbReference type="EMBL" id="KAK0066391.1"/>
    </source>
</evidence>
<organism evidence="1 2">
    <name type="scientific">Biomphalaria pfeifferi</name>
    <name type="common">Bloodfluke planorb</name>
    <name type="synonym">Freshwater snail</name>
    <dbReference type="NCBI Taxonomy" id="112525"/>
    <lineage>
        <taxon>Eukaryota</taxon>
        <taxon>Metazoa</taxon>
        <taxon>Spiralia</taxon>
        <taxon>Lophotrochozoa</taxon>
        <taxon>Mollusca</taxon>
        <taxon>Gastropoda</taxon>
        <taxon>Heterobranchia</taxon>
        <taxon>Euthyneura</taxon>
        <taxon>Panpulmonata</taxon>
        <taxon>Hygrophila</taxon>
        <taxon>Lymnaeoidea</taxon>
        <taxon>Planorbidae</taxon>
        <taxon>Biomphalaria</taxon>
    </lineage>
</organism>
<reference evidence="1" key="1">
    <citation type="journal article" date="2023" name="PLoS Negl. Trop. Dis.">
        <title>A genome sequence for Biomphalaria pfeifferi, the major vector snail for the human-infecting parasite Schistosoma mansoni.</title>
        <authorList>
            <person name="Bu L."/>
            <person name="Lu L."/>
            <person name="Laidemitt M.R."/>
            <person name="Zhang S.M."/>
            <person name="Mutuku M."/>
            <person name="Mkoji G."/>
            <person name="Steinauer M."/>
            <person name="Loker E.S."/>
        </authorList>
    </citation>
    <scope>NUCLEOTIDE SEQUENCE</scope>
    <source>
        <strain evidence="1">KasaAsao</strain>
    </source>
</reference>
<dbReference type="AlphaFoldDB" id="A0AAD8C4U3"/>
<proteinExistence type="predicted"/>
<name>A0AAD8C4U3_BIOPF</name>
<comment type="caution">
    <text evidence="1">The sequence shown here is derived from an EMBL/GenBank/DDBJ whole genome shotgun (WGS) entry which is preliminary data.</text>
</comment>
<dbReference type="EMBL" id="JASAOG010000011">
    <property type="protein sequence ID" value="KAK0066391.1"/>
    <property type="molecule type" value="Genomic_DNA"/>
</dbReference>
<accession>A0AAD8C4U3</accession>
<evidence type="ECO:0000313" key="2">
    <source>
        <dbReference type="Proteomes" id="UP001233172"/>
    </source>
</evidence>
<sequence>MNADWLAGNTPRRARTNRYVQFIAGLKISIEGGREELRARSHALVRDGPRSLDAICQPSSPWPGPNLNILLFIDVTVAVLRGAFVYCYGIPALKEHL</sequence>
<dbReference type="Proteomes" id="UP001233172">
    <property type="component" value="Unassembled WGS sequence"/>
</dbReference>
<keyword evidence="2" id="KW-1185">Reference proteome</keyword>